<keyword evidence="2" id="KW-1185">Reference proteome</keyword>
<proteinExistence type="predicted"/>
<dbReference type="EMBL" id="CP039346">
    <property type="protein sequence ID" value="QCD84011.1"/>
    <property type="molecule type" value="Genomic_DNA"/>
</dbReference>
<dbReference type="AlphaFoldDB" id="A0A4D6L678"/>
<organism evidence="1 2">
    <name type="scientific">Vigna unguiculata</name>
    <name type="common">Cowpea</name>
    <dbReference type="NCBI Taxonomy" id="3917"/>
    <lineage>
        <taxon>Eukaryota</taxon>
        <taxon>Viridiplantae</taxon>
        <taxon>Streptophyta</taxon>
        <taxon>Embryophyta</taxon>
        <taxon>Tracheophyta</taxon>
        <taxon>Spermatophyta</taxon>
        <taxon>Magnoliopsida</taxon>
        <taxon>eudicotyledons</taxon>
        <taxon>Gunneridae</taxon>
        <taxon>Pentapetalae</taxon>
        <taxon>rosids</taxon>
        <taxon>fabids</taxon>
        <taxon>Fabales</taxon>
        <taxon>Fabaceae</taxon>
        <taxon>Papilionoideae</taxon>
        <taxon>50 kb inversion clade</taxon>
        <taxon>NPAAA clade</taxon>
        <taxon>indigoferoid/millettioid clade</taxon>
        <taxon>Phaseoleae</taxon>
        <taxon>Vigna</taxon>
    </lineage>
</organism>
<protein>
    <submittedName>
        <fullName evidence="1">Uncharacterized protein</fullName>
    </submittedName>
</protein>
<dbReference type="Proteomes" id="UP000501690">
    <property type="component" value="Linkage Group LG2"/>
</dbReference>
<reference evidence="1 2" key="1">
    <citation type="submission" date="2019-04" db="EMBL/GenBank/DDBJ databases">
        <title>An improved genome assembly and genetic linkage map for asparagus bean, Vigna unguiculata ssp. sesquipedialis.</title>
        <authorList>
            <person name="Xia Q."/>
            <person name="Zhang R."/>
            <person name="Dong Y."/>
        </authorList>
    </citation>
    <scope>NUCLEOTIDE SEQUENCE [LARGE SCALE GENOMIC DNA]</scope>
    <source>
        <tissue evidence="1">Leaf</tissue>
    </source>
</reference>
<evidence type="ECO:0000313" key="2">
    <source>
        <dbReference type="Proteomes" id="UP000501690"/>
    </source>
</evidence>
<sequence length="67" mass="7608">MKRVKNFASVFGGKIDSIQWFMFWGKQNGNGECEKTYAPSSRRFQNAAGVVRMSPEECWNDAATVEL</sequence>
<evidence type="ECO:0000313" key="1">
    <source>
        <dbReference type="EMBL" id="QCD84011.1"/>
    </source>
</evidence>
<gene>
    <name evidence="1" type="ORF">DEO72_LG2g4361</name>
</gene>
<name>A0A4D6L678_VIGUN</name>
<accession>A0A4D6L678</accession>